<keyword evidence="3" id="KW-0808">Transferase</keyword>
<dbReference type="InterPro" id="IPR029044">
    <property type="entry name" value="Nucleotide-diphossugar_trans"/>
</dbReference>
<dbReference type="PANTHER" id="PTHR43646">
    <property type="entry name" value="GLYCOSYLTRANSFERASE"/>
    <property type="match status" value="1"/>
</dbReference>
<reference evidence="3 4" key="1">
    <citation type="submission" date="2020-01" db="EMBL/GenBank/DDBJ databases">
        <title>Genome sequencing of strain KACC 21507.</title>
        <authorList>
            <person name="Heo J."/>
            <person name="Kim S.-J."/>
            <person name="Kim J.-S."/>
            <person name="Hong S.-B."/>
            <person name="Kwon S.-W."/>
        </authorList>
    </citation>
    <scope>NUCLEOTIDE SEQUENCE [LARGE SCALE GENOMIC DNA]</scope>
    <source>
        <strain evidence="3 4">KACC 21507</strain>
    </source>
</reference>
<sequence>MAALISFITWLYLIFCRGYYWVSGPWLEKVKGEDAQLKLKKLPKVSIIIPARNEESSIEACLNSLLNQDYKGFYNIILVDDESEDATSAIAKVVPDPQKRLTIIKGAKRPDGWSGKLWAVYQGQKKAFEIIENEDFVFLTDADIVHAPDHISSLVTKAEKNHLDLVSEMVMLNCTAFWEKLLVPAFVYFFALLYPFRKIADQQSSIAGAAGGTVLLRCEKLKAIGGIESLRQALIDDCTLGAYVKKAGGRLYLGMSRQAWSVREYNKLGDIWHMIARNAYVQLQFSPLRLLLAILGMSLIWIVPLMCFFFGKKKTRWVGGRFTL</sequence>
<keyword evidence="1" id="KW-0472">Membrane</keyword>
<dbReference type="Gene3D" id="3.90.550.10">
    <property type="entry name" value="Spore Coat Polysaccharide Biosynthesis Protein SpsA, Chain A"/>
    <property type="match status" value="1"/>
</dbReference>
<feature type="transmembrane region" description="Helical" evidence="1">
    <location>
        <begin position="290"/>
        <end position="311"/>
    </location>
</feature>
<dbReference type="InterPro" id="IPR001173">
    <property type="entry name" value="Glyco_trans_2-like"/>
</dbReference>
<proteinExistence type="predicted"/>
<organism evidence="3 4">
    <name type="scientific">Aristophania vespae</name>
    <dbReference type="NCBI Taxonomy" id="2697033"/>
    <lineage>
        <taxon>Bacteria</taxon>
        <taxon>Pseudomonadati</taxon>
        <taxon>Pseudomonadota</taxon>
        <taxon>Alphaproteobacteria</taxon>
        <taxon>Acetobacterales</taxon>
        <taxon>Acetobacteraceae</taxon>
        <taxon>Aristophania</taxon>
    </lineage>
</organism>
<gene>
    <name evidence="3" type="ORF">GT348_03325</name>
</gene>
<keyword evidence="1" id="KW-1133">Transmembrane helix</keyword>
<dbReference type="NCBIfam" id="TIGR03469">
    <property type="entry name" value="HpnB"/>
    <property type="match status" value="1"/>
</dbReference>
<dbReference type="Proteomes" id="UP000463975">
    <property type="component" value="Chromosome"/>
</dbReference>
<feature type="domain" description="Glycosyltransferase 2-like" evidence="2">
    <location>
        <begin position="46"/>
        <end position="224"/>
    </location>
</feature>
<evidence type="ECO:0000256" key="1">
    <source>
        <dbReference type="SAM" id="Phobius"/>
    </source>
</evidence>
<accession>A0A6P1N9Z4</accession>
<evidence type="ECO:0000259" key="2">
    <source>
        <dbReference type="Pfam" id="PF00535"/>
    </source>
</evidence>
<dbReference type="PANTHER" id="PTHR43646:SF3">
    <property type="entry name" value="SLR1566 PROTEIN"/>
    <property type="match status" value="1"/>
</dbReference>
<keyword evidence="1" id="KW-0812">Transmembrane</keyword>
<evidence type="ECO:0000313" key="4">
    <source>
        <dbReference type="Proteomes" id="UP000463975"/>
    </source>
</evidence>
<dbReference type="InterPro" id="IPR017832">
    <property type="entry name" value="Glyco_trans_2_hopen-assoc_HpnB"/>
</dbReference>
<name>A0A6P1N9Z4_9PROT</name>
<dbReference type="KEGG" id="bomb:GT348_03325"/>
<dbReference type="GO" id="GO:0016740">
    <property type="term" value="F:transferase activity"/>
    <property type="evidence" value="ECO:0007669"/>
    <property type="project" value="UniProtKB-KW"/>
</dbReference>
<evidence type="ECO:0000313" key="3">
    <source>
        <dbReference type="EMBL" id="QHI95425.1"/>
    </source>
</evidence>
<dbReference type="SUPFAM" id="SSF53448">
    <property type="entry name" value="Nucleotide-diphospho-sugar transferases"/>
    <property type="match status" value="1"/>
</dbReference>
<dbReference type="AlphaFoldDB" id="A0A6P1N9Z4"/>
<dbReference type="Pfam" id="PF00535">
    <property type="entry name" value="Glycos_transf_2"/>
    <property type="match status" value="1"/>
</dbReference>
<keyword evidence="4" id="KW-1185">Reference proteome</keyword>
<protein>
    <submittedName>
        <fullName evidence="3">Glycosyltransferase</fullName>
    </submittedName>
</protein>
<dbReference type="EMBL" id="CP047652">
    <property type="protein sequence ID" value="QHI95425.1"/>
    <property type="molecule type" value="Genomic_DNA"/>
</dbReference>